<dbReference type="AlphaFoldDB" id="A0A7V5H4J3"/>
<dbReference type="CDD" id="cd02977">
    <property type="entry name" value="ArsC_family"/>
    <property type="match status" value="1"/>
</dbReference>
<dbReference type="InterPro" id="IPR036249">
    <property type="entry name" value="Thioredoxin-like_sf"/>
</dbReference>
<dbReference type="PANTHER" id="PTHR30041">
    <property type="entry name" value="ARSENATE REDUCTASE"/>
    <property type="match status" value="1"/>
</dbReference>
<organism evidence="3">
    <name type="scientific">Caldithrix abyssi</name>
    <dbReference type="NCBI Taxonomy" id="187145"/>
    <lineage>
        <taxon>Bacteria</taxon>
        <taxon>Pseudomonadati</taxon>
        <taxon>Calditrichota</taxon>
        <taxon>Calditrichia</taxon>
        <taxon>Calditrichales</taxon>
        <taxon>Calditrichaceae</taxon>
        <taxon>Caldithrix</taxon>
    </lineage>
</organism>
<dbReference type="InterPro" id="IPR006660">
    <property type="entry name" value="Arsenate_reductase-like"/>
</dbReference>
<accession>A0A7V5H4J3</accession>
<reference evidence="3" key="1">
    <citation type="journal article" date="2020" name="mSystems">
        <title>Genome- and Community-Level Interaction Insights into Carbon Utilization and Element Cycling Functions of Hydrothermarchaeota in Hydrothermal Sediment.</title>
        <authorList>
            <person name="Zhou Z."/>
            <person name="Liu Y."/>
            <person name="Xu W."/>
            <person name="Pan J."/>
            <person name="Luo Z.H."/>
            <person name="Li M."/>
        </authorList>
    </citation>
    <scope>NUCLEOTIDE SEQUENCE [LARGE SCALE GENOMIC DNA]</scope>
    <source>
        <strain evidence="3">HyVt-76</strain>
    </source>
</reference>
<evidence type="ECO:0000256" key="2">
    <source>
        <dbReference type="PROSITE-ProRule" id="PRU01282"/>
    </source>
</evidence>
<dbReference type="NCBIfam" id="TIGR01617">
    <property type="entry name" value="arsC_related"/>
    <property type="match status" value="1"/>
</dbReference>
<gene>
    <name evidence="3" type="ORF">ENL21_06795</name>
</gene>
<proteinExistence type="inferred from homology"/>
<dbReference type="InterPro" id="IPR006504">
    <property type="entry name" value="Tscrpt_reg_Spx/MgsR"/>
</dbReference>
<dbReference type="Gene3D" id="3.40.30.10">
    <property type="entry name" value="Glutaredoxin"/>
    <property type="match status" value="1"/>
</dbReference>
<sequence>MTVLYGVPNCQKIRKTKALLEQLNIDYQFVNVKKTPISEEQLRTIVKQLGLQNVVNSKGPTYRKLDLKDKNLDDEALFQILLKEQGMITRPLIQKGDQYWVGFDEEGIKKFVS</sequence>
<evidence type="ECO:0000256" key="1">
    <source>
        <dbReference type="ARBA" id="ARBA00007198"/>
    </source>
</evidence>
<dbReference type="EMBL" id="DRTD01000502">
    <property type="protein sequence ID" value="HHE55472.1"/>
    <property type="molecule type" value="Genomic_DNA"/>
</dbReference>
<comment type="similarity">
    <text evidence="1 2">Belongs to the ArsC family.</text>
</comment>
<evidence type="ECO:0000313" key="3">
    <source>
        <dbReference type="EMBL" id="HHE55472.1"/>
    </source>
</evidence>
<comment type="caution">
    <text evidence="3">The sequence shown here is derived from an EMBL/GenBank/DDBJ whole genome shotgun (WGS) entry which is preliminary data.</text>
</comment>
<dbReference type="SUPFAM" id="SSF52833">
    <property type="entry name" value="Thioredoxin-like"/>
    <property type="match status" value="1"/>
</dbReference>
<dbReference type="PANTHER" id="PTHR30041:SF8">
    <property type="entry name" value="PROTEIN YFFB"/>
    <property type="match status" value="1"/>
</dbReference>
<name>A0A7V5H4J3_CALAY</name>
<dbReference type="PROSITE" id="PS51353">
    <property type="entry name" value="ARSC"/>
    <property type="match status" value="1"/>
</dbReference>
<protein>
    <submittedName>
        <fullName evidence="3">Spx/MgsR family RNA polymerase-binding regulatory protein</fullName>
    </submittedName>
</protein>
<dbReference type="Proteomes" id="UP000886111">
    <property type="component" value="Unassembled WGS sequence"/>
</dbReference>
<dbReference type="Pfam" id="PF03960">
    <property type="entry name" value="ArsC"/>
    <property type="match status" value="1"/>
</dbReference>